<dbReference type="EMBL" id="JAIQCV010000002">
    <property type="protein sequence ID" value="KAH1121453.1"/>
    <property type="molecule type" value="Genomic_DNA"/>
</dbReference>
<name>A0A9D3WD22_9ROSI</name>
<reference evidence="1 2" key="1">
    <citation type="journal article" date="2021" name="Plant Biotechnol. J.">
        <title>Multi-omics assisted identification of the key and species-specific regulatory components of drought-tolerant mechanisms in Gossypium stocksii.</title>
        <authorList>
            <person name="Yu D."/>
            <person name="Ke L."/>
            <person name="Zhang D."/>
            <person name="Wu Y."/>
            <person name="Sun Y."/>
            <person name="Mei J."/>
            <person name="Sun J."/>
            <person name="Sun Y."/>
        </authorList>
    </citation>
    <scope>NUCLEOTIDE SEQUENCE [LARGE SCALE GENOMIC DNA]</scope>
    <source>
        <strain evidence="2">cv. E1</strain>
        <tissue evidence="1">Leaf</tissue>
    </source>
</reference>
<protein>
    <submittedName>
        <fullName evidence="1">Uncharacterized protein</fullName>
    </submittedName>
</protein>
<evidence type="ECO:0000313" key="1">
    <source>
        <dbReference type="EMBL" id="KAH1121453.1"/>
    </source>
</evidence>
<gene>
    <name evidence="1" type="ORF">J1N35_004613</name>
</gene>
<evidence type="ECO:0000313" key="2">
    <source>
        <dbReference type="Proteomes" id="UP000828251"/>
    </source>
</evidence>
<dbReference type="Proteomes" id="UP000828251">
    <property type="component" value="Unassembled WGS sequence"/>
</dbReference>
<keyword evidence="2" id="KW-1185">Reference proteome</keyword>
<proteinExistence type="predicted"/>
<dbReference type="AlphaFoldDB" id="A0A9D3WD22"/>
<accession>A0A9D3WD22</accession>
<organism evidence="1 2">
    <name type="scientific">Gossypium stocksii</name>
    <dbReference type="NCBI Taxonomy" id="47602"/>
    <lineage>
        <taxon>Eukaryota</taxon>
        <taxon>Viridiplantae</taxon>
        <taxon>Streptophyta</taxon>
        <taxon>Embryophyta</taxon>
        <taxon>Tracheophyta</taxon>
        <taxon>Spermatophyta</taxon>
        <taxon>Magnoliopsida</taxon>
        <taxon>eudicotyledons</taxon>
        <taxon>Gunneridae</taxon>
        <taxon>Pentapetalae</taxon>
        <taxon>rosids</taxon>
        <taxon>malvids</taxon>
        <taxon>Malvales</taxon>
        <taxon>Malvaceae</taxon>
        <taxon>Malvoideae</taxon>
        <taxon>Gossypium</taxon>
    </lineage>
</organism>
<comment type="caution">
    <text evidence="1">The sequence shown here is derived from an EMBL/GenBank/DDBJ whole genome shotgun (WGS) entry which is preliminary data.</text>
</comment>
<sequence length="109" mass="12410">MKGLSSVINADTQVDARGLSSGKRMFQRSRGQNRVGMATIVVINELFNNDSRCQSERSITFTPPPQSLLTQESSYIHLVLDLQVRSRVLDFKQYCFSYLDSNYSRDILV</sequence>